<dbReference type="Proteomes" id="UP000003423">
    <property type="component" value="Unassembled WGS sequence"/>
</dbReference>
<sequence length="384" mass="43543">MKTRLLIISIFLMSFFVTAHASIYITPFDLGITSDDFYEAYPNYNPYLIMKRGDSQQITIQVSNNDSTEQTINLYMVKETPRPDRNFVFEPSQLQLESGETGTSILTVSASPDANTGLTVLHTLIAQSTSFGAKSFAFYVEITEQITPPSPDPIRMEPDGVMFSKNARFDLSESQAFDIIPYDVLPPSLPDEYSFQVMSGSKEEPRLFYSKEPLSENTLYSEFSDGENLLITFEKEEYFTYDKYLQFLNTNEQQIMIDGKNGILSSAEIKTEDGNAYVDSRVIVFLDDVKLRLESKMPEQQLLQITDSMIKDEKPIQELASIPNEDFTDKQTGNDSCPVIHFLGYAWEDCGSIWTWSILGVPLLMIIVAPIGIVLAVVIWRIRK</sequence>
<reference evidence="2 3" key="1">
    <citation type="journal article" date="2012" name="J. Bacteriol.">
        <title>Genome sequence of "Candidatus Nitrosopumilus salaria" BD31, an ammonia-oxidizing archaeon from the San Francisco Bay estuary.</title>
        <authorList>
            <person name="Mosier A.C."/>
            <person name="Allen E.E."/>
            <person name="Kim M."/>
            <person name="Ferriera S."/>
            <person name="Francis C.A."/>
        </authorList>
    </citation>
    <scope>NUCLEOTIDE SEQUENCE [LARGE SCALE GENOMIC DNA]</scope>
    <source>
        <strain evidence="2 3">BD31</strain>
    </source>
</reference>
<keyword evidence="1" id="KW-0812">Transmembrane</keyword>
<evidence type="ECO:0000313" key="3">
    <source>
        <dbReference type="Proteomes" id="UP000003423"/>
    </source>
</evidence>
<gene>
    <name evidence="2" type="ORF">BD31_I0817</name>
</gene>
<evidence type="ECO:0000256" key="1">
    <source>
        <dbReference type="SAM" id="Phobius"/>
    </source>
</evidence>
<organism evidence="2 3">
    <name type="scientific">Candidatus Nitrosopumilus salarius BD31</name>
    <dbReference type="NCBI Taxonomy" id="859350"/>
    <lineage>
        <taxon>Archaea</taxon>
        <taxon>Nitrososphaerota</taxon>
        <taxon>Nitrososphaeria</taxon>
        <taxon>Nitrosopumilales</taxon>
        <taxon>Nitrosopumilaceae</taxon>
        <taxon>Nitrosopumilus</taxon>
    </lineage>
</organism>
<accession>I3D210</accession>
<name>I3D210_9ARCH</name>
<dbReference type="AlphaFoldDB" id="I3D210"/>
<keyword evidence="1" id="KW-0472">Membrane</keyword>
<dbReference type="PATRIC" id="fig|859350.6.peg.1196"/>
<keyword evidence="1" id="KW-1133">Transmembrane helix</keyword>
<dbReference type="EMBL" id="AEXL02000098">
    <property type="protein sequence ID" value="EIJ65753.1"/>
    <property type="molecule type" value="Genomic_DNA"/>
</dbReference>
<dbReference type="OrthoDB" id="381916at2157"/>
<evidence type="ECO:0000313" key="2">
    <source>
        <dbReference type="EMBL" id="EIJ65753.1"/>
    </source>
</evidence>
<feature type="transmembrane region" description="Helical" evidence="1">
    <location>
        <begin position="353"/>
        <end position="380"/>
    </location>
</feature>
<proteinExistence type="predicted"/>
<protein>
    <submittedName>
        <fullName evidence="2">Uncharacterized protein</fullName>
    </submittedName>
</protein>
<comment type="caution">
    <text evidence="2">The sequence shown here is derived from an EMBL/GenBank/DDBJ whole genome shotgun (WGS) entry which is preliminary data.</text>
</comment>
<keyword evidence="3" id="KW-1185">Reference proteome</keyword>
<dbReference type="RefSeq" id="WP_008299755.1">
    <property type="nucleotide sequence ID" value="NZ_AEXL02000098.1"/>
</dbReference>